<name>A0AC34F1S0_9BILA</name>
<sequence length="582" mass="64687">MFFRGLLLLILLVSQVFGNSFENSDESEIVEQQNNHGHSGFHSRVNEDEEENGFSYKVDENVENSGEKSQNIKLPATPYGANRDDKQKTSTHERQVITGIPDLSDPCFRRYSNSIIVNAQPYERRSSISLVSCKAQCLKSQVGPYSCRSFVYDNSNQVCDLFGHVGDQSPARLLRFQTRDYFEPTAAISCNSDALLLSLPSTTTFAPALPAHAAATAVLKEQQTLTENFPTFENSVAHPSGLAPPPPPPPTFPSCETGKTVRFLKTKDFELDRYDDIVVVPSSLDECINLCSNNVATNGSSFKCNSFEFAESKCVLSSETAVPLGNGQLKQQSGSDYYEKVCIDEKIAGECSEIYNRFPQMILVGFAETVVDASSLQQCFDNCLNSRKLYGFKCISGMYYFEEPQLNCILNTEDRFTQPDLFTTESADLVDYFETGCNISQLGATRRFASSSATGHSNTFGIKKHDFVEKKQSDQFGWTNWSLCGEGSTVQQRTKICAQDKICGHEHRPCGEAGGAAEVTKTRQKPPTYSKKKILRALKKLECPLTVCCPIFNDCKIGMLQKESGELEWCTNPCPTQEPSRK</sequence>
<reference evidence="2" key="1">
    <citation type="submission" date="2022-11" db="UniProtKB">
        <authorList>
            <consortium name="WormBaseParasite"/>
        </authorList>
    </citation>
    <scope>IDENTIFICATION</scope>
</reference>
<evidence type="ECO:0000313" key="2">
    <source>
        <dbReference type="WBParaSite" id="ES5_v2.g10856.t1"/>
    </source>
</evidence>
<evidence type="ECO:0000313" key="1">
    <source>
        <dbReference type="Proteomes" id="UP000887579"/>
    </source>
</evidence>
<dbReference type="WBParaSite" id="ES5_v2.g10856.t1">
    <property type="protein sequence ID" value="ES5_v2.g10856.t1"/>
    <property type="gene ID" value="ES5_v2.g10856"/>
</dbReference>
<protein>
    <submittedName>
        <fullName evidence="2">Apple domain-containing protein</fullName>
    </submittedName>
</protein>
<organism evidence="1 2">
    <name type="scientific">Panagrolaimus sp. ES5</name>
    <dbReference type="NCBI Taxonomy" id="591445"/>
    <lineage>
        <taxon>Eukaryota</taxon>
        <taxon>Metazoa</taxon>
        <taxon>Ecdysozoa</taxon>
        <taxon>Nematoda</taxon>
        <taxon>Chromadorea</taxon>
        <taxon>Rhabditida</taxon>
        <taxon>Tylenchina</taxon>
        <taxon>Panagrolaimomorpha</taxon>
        <taxon>Panagrolaimoidea</taxon>
        <taxon>Panagrolaimidae</taxon>
        <taxon>Panagrolaimus</taxon>
    </lineage>
</organism>
<accession>A0AC34F1S0</accession>
<dbReference type="Proteomes" id="UP000887579">
    <property type="component" value="Unplaced"/>
</dbReference>
<proteinExistence type="predicted"/>